<reference evidence="1 2" key="1">
    <citation type="submission" date="2019-12" db="EMBL/GenBank/DDBJ databases">
        <title>Enteriobacteria Tanzani isolates_10432.</title>
        <authorList>
            <person name="Subbiah M."/>
            <person name="Call D."/>
        </authorList>
    </citation>
    <scope>NUCLEOTIDE SEQUENCE [LARGE SCALE GENOMIC DNA]</scope>
    <source>
        <strain evidence="1 2">10432wF6</strain>
    </source>
</reference>
<gene>
    <name evidence="1" type="ORF">GQM04_11795</name>
</gene>
<proteinExistence type="predicted"/>
<name>A0A2X5G001_ECOLX</name>
<dbReference type="AlphaFoldDB" id="A0A2X5G001"/>
<evidence type="ECO:0000313" key="2">
    <source>
        <dbReference type="Proteomes" id="UP000487258"/>
    </source>
</evidence>
<evidence type="ECO:0000313" key="1">
    <source>
        <dbReference type="EMBL" id="MWL46188.1"/>
    </source>
</evidence>
<dbReference type="InterPro" id="IPR011335">
    <property type="entry name" value="Restrct_endonuc-II-like"/>
</dbReference>
<dbReference type="SUPFAM" id="SSF52980">
    <property type="entry name" value="Restriction endonuclease-like"/>
    <property type="match status" value="1"/>
</dbReference>
<dbReference type="Gene3D" id="3.40.960.10">
    <property type="entry name" value="VSR Endonuclease"/>
    <property type="match status" value="1"/>
</dbReference>
<sequence length="355" mass="41029">MNKDEIENISNRPEVLYSIPFYKDLPPLPLKIDLVGMAGDFLSYDIADLFGLQPIEKEHLDTYGEIFTINPSKESLELYKKRDDSFQMIFVVINAYGFKEIDGVMHCKPYNISLFPASKRGELTLLKSDLIEKLDLEMDANVPKFYYGFNPFKGAFGLYFYNHVDYSGIESDMIGIVNSMYLLSDKYNYHNVIPPFIKSIDNNAQIKADYKRYRKDRYFKKFNKIKPRKIWGCDSPIELFLLQAMDILGLTPEIQTIITKDGLTIPSLHKLWENSRSRKRLNTITDADFYFPEKKLAVFCDSKEHHSSNESIDKDSNIDKSLAEIGISSIRIFGKDIVADPIACAKRVRDRLNEL</sequence>
<dbReference type="Proteomes" id="UP000487258">
    <property type="component" value="Unassembled WGS sequence"/>
</dbReference>
<accession>A0A2X5G001</accession>
<comment type="caution">
    <text evidence="1">The sequence shown here is derived from an EMBL/GenBank/DDBJ whole genome shotgun (WGS) entry which is preliminary data.</text>
</comment>
<protein>
    <submittedName>
        <fullName evidence="1">Uncharacterized protein</fullName>
    </submittedName>
</protein>
<dbReference type="RefSeq" id="WP_046201689.1">
    <property type="nucleotide sequence ID" value="NZ_BFMQ01000039.1"/>
</dbReference>
<dbReference type="EMBL" id="WTMY01000090">
    <property type="protein sequence ID" value="MWL46188.1"/>
    <property type="molecule type" value="Genomic_DNA"/>
</dbReference>
<organism evidence="1 2">
    <name type="scientific">Escherichia coli</name>
    <dbReference type="NCBI Taxonomy" id="562"/>
    <lineage>
        <taxon>Bacteria</taxon>
        <taxon>Pseudomonadati</taxon>
        <taxon>Pseudomonadota</taxon>
        <taxon>Gammaproteobacteria</taxon>
        <taxon>Enterobacterales</taxon>
        <taxon>Enterobacteriaceae</taxon>
        <taxon>Escherichia</taxon>
    </lineage>
</organism>